<dbReference type="CDD" id="cd04685">
    <property type="entry name" value="NUDIX_Hydrolase"/>
    <property type="match status" value="1"/>
</dbReference>
<evidence type="ECO:0000313" key="5">
    <source>
        <dbReference type="EMBL" id="RKR92367.1"/>
    </source>
</evidence>
<organism evidence="5 6">
    <name type="scientific">Micromonospora pisi</name>
    <dbReference type="NCBI Taxonomy" id="589240"/>
    <lineage>
        <taxon>Bacteria</taxon>
        <taxon>Bacillati</taxon>
        <taxon>Actinomycetota</taxon>
        <taxon>Actinomycetes</taxon>
        <taxon>Micromonosporales</taxon>
        <taxon>Micromonosporaceae</taxon>
        <taxon>Micromonospora</taxon>
    </lineage>
</organism>
<dbReference type="SUPFAM" id="SSF55811">
    <property type="entry name" value="Nudix"/>
    <property type="match status" value="1"/>
</dbReference>
<dbReference type="Proteomes" id="UP000277671">
    <property type="component" value="Unassembled WGS sequence"/>
</dbReference>
<proteinExistence type="predicted"/>
<keyword evidence="2" id="KW-0378">Hydrolase</keyword>
<evidence type="ECO:0000256" key="3">
    <source>
        <dbReference type="ARBA" id="ARBA00022842"/>
    </source>
</evidence>
<gene>
    <name evidence="5" type="ORF">BDK92_6805</name>
</gene>
<dbReference type="Gene3D" id="3.90.79.10">
    <property type="entry name" value="Nucleoside Triphosphate Pyrophosphohydrolase"/>
    <property type="match status" value="1"/>
</dbReference>
<evidence type="ECO:0000313" key="6">
    <source>
        <dbReference type="Proteomes" id="UP000277671"/>
    </source>
</evidence>
<dbReference type="EMBL" id="RBKT01000001">
    <property type="protein sequence ID" value="RKR92367.1"/>
    <property type="molecule type" value="Genomic_DNA"/>
</dbReference>
<dbReference type="OrthoDB" id="3214694at2"/>
<dbReference type="PANTHER" id="PTHR43046:SF12">
    <property type="entry name" value="GDP-MANNOSE MANNOSYL HYDROLASE"/>
    <property type="match status" value="1"/>
</dbReference>
<feature type="domain" description="Nudix hydrolase" evidence="4">
    <location>
        <begin position="8"/>
        <end position="154"/>
    </location>
</feature>
<dbReference type="GO" id="GO:0016787">
    <property type="term" value="F:hydrolase activity"/>
    <property type="evidence" value="ECO:0007669"/>
    <property type="project" value="UniProtKB-KW"/>
</dbReference>
<dbReference type="InterPro" id="IPR015797">
    <property type="entry name" value="NUDIX_hydrolase-like_dom_sf"/>
</dbReference>
<dbReference type="InterPro" id="IPR020476">
    <property type="entry name" value="Nudix_hydrolase"/>
</dbReference>
<comment type="caution">
    <text evidence="5">The sequence shown here is derived from an EMBL/GenBank/DDBJ whole genome shotgun (WGS) entry which is preliminary data.</text>
</comment>
<name>A0A495JTN8_9ACTN</name>
<dbReference type="InterPro" id="IPR000086">
    <property type="entry name" value="NUDIX_hydrolase_dom"/>
</dbReference>
<accession>A0A495JTN8</accession>
<protein>
    <submittedName>
        <fullName evidence="5">8-oxo-dGTP pyrophosphatase MutT (NUDIX family)</fullName>
    </submittedName>
</protein>
<dbReference type="RefSeq" id="WP_121160371.1">
    <property type="nucleotide sequence ID" value="NZ_RBKT01000001.1"/>
</dbReference>
<reference evidence="5 6" key="1">
    <citation type="submission" date="2018-10" db="EMBL/GenBank/DDBJ databases">
        <title>Sequencing the genomes of 1000 actinobacteria strains.</title>
        <authorList>
            <person name="Klenk H.-P."/>
        </authorList>
    </citation>
    <scope>NUCLEOTIDE SEQUENCE [LARGE SCALE GENOMIC DNA]</scope>
    <source>
        <strain evidence="5 6">DSM 45175</strain>
    </source>
</reference>
<evidence type="ECO:0000256" key="1">
    <source>
        <dbReference type="ARBA" id="ARBA00001946"/>
    </source>
</evidence>
<evidence type="ECO:0000256" key="2">
    <source>
        <dbReference type="ARBA" id="ARBA00022801"/>
    </source>
</evidence>
<dbReference type="PANTHER" id="PTHR43046">
    <property type="entry name" value="GDP-MANNOSE MANNOSYL HYDROLASE"/>
    <property type="match status" value="1"/>
</dbReference>
<comment type="cofactor">
    <cofactor evidence="1">
        <name>Mg(2+)</name>
        <dbReference type="ChEBI" id="CHEBI:18420"/>
    </cofactor>
</comment>
<keyword evidence="3" id="KW-0460">Magnesium</keyword>
<dbReference type="AlphaFoldDB" id="A0A495JTN8"/>
<dbReference type="PRINTS" id="PR00502">
    <property type="entry name" value="NUDIXFAMILY"/>
</dbReference>
<keyword evidence="6" id="KW-1185">Reference proteome</keyword>
<dbReference type="Pfam" id="PF00293">
    <property type="entry name" value="NUDIX"/>
    <property type="match status" value="1"/>
</dbReference>
<sequence>MTDQETTYRRRAARVLLLDGAGRILLLRFLRDPGDPALGHSWCTPGGGVDEGQSLAQAAARELREEVGLVVDPDDLGDPVAYTSGYADLGWAEGNFRDDFFRLQVQTYEVDTSGMAGYEVTAHTGHRWWLVDELAATDDLVHPLGLAALLTDLLAEPRPPVPHQLRWHH</sequence>
<dbReference type="PROSITE" id="PS51462">
    <property type="entry name" value="NUDIX"/>
    <property type="match status" value="1"/>
</dbReference>
<evidence type="ECO:0000259" key="4">
    <source>
        <dbReference type="PROSITE" id="PS51462"/>
    </source>
</evidence>